<dbReference type="SUPFAM" id="SSF56112">
    <property type="entry name" value="Protein kinase-like (PK-like)"/>
    <property type="match status" value="1"/>
</dbReference>
<dbReference type="InterPro" id="IPR036390">
    <property type="entry name" value="WH_DNA-bd_sf"/>
</dbReference>
<evidence type="ECO:0000256" key="9">
    <source>
        <dbReference type="ARBA" id="ARBA00022840"/>
    </source>
</evidence>
<evidence type="ECO:0000256" key="4">
    <source>
        <dbReference type="ARBA" id="ARBA00022679"/>
    </source>
</evidence>
<keyword evidence="10" id="KW-0520">NAD</keyword>
<keyword evidence="5" id="KW-0677">Repeat</keyword>
<sequence>MASSSSTTVMASSSSSSSSGAGDKPCSYDVFLSFSGEDTRNSFTDHLYHKLIHAGIRTFRDNEEINRGEELKPEIERAIKASKASVVVLSKNYATSAWCLDELLLILEQRWECNHFVLPVFYGVDPTDVRHQKGSFAIKVKPSPKWTDQNVNQWKTALTEVANLAGHVASGPETSILKEIVDTIYNKLDRKRVHLPSNITGVATRYEDISSWLEECNLEFLSICGMAGSGKTTLAKYIYDSNWKSFEYASFVENIGSRCDLHELQEQLLKDILGGEKRKVPCVSRGTCMIEEALEMNKALIVLDDIVEHKQLVALIGTGKINAQTKIIITTRENTDTWFDLSCWRSQKYEMKLLNGDESSELLCHHAFRSKIPTTGFQEVVSRVVQYCEGNPLALEVVGSSLYKNDSTSYWESLLKSFERDVDSRIQDVLIRSYEELPSDTVKGLFLHIACFFVGIDKDYVVKILEPDYSAISGITVLINKCLLSVSPNKVLMMHRLVQEMGKNIVRKESKYFPAKCSRVWLSIDSYKILSKGKGSKTVEGLALDMKLLREDKLALKASYLETGAFKKMVNLKLLQLNFVELKGSYKHVSEDLRWLCWHGFHLEILPADLCVENLVAIDMSSSNLEVFEPPTDIQSLKILNLKDSYKLREIRNMIRMPNLETLILWNCYSLVNICESLGALSSLTLLHMSGCKNLFSWEHTEPTFSFPVSLHRLFLKDCHLQCSDSFPLSFIFQPDLQYLNLGNSRFESLSCYDHLKSLRVLDLSFCSRLKYLICLPGTLSELYIYYCESLEKITFQSHRFPLQELGYEGCVNLYEIEDYVKLVPIAKLDETDLGHMEWLKEYQNHEVCLVGDDELTVGRSWHIQMLYEFNIMSTSLPNVNDPRMTPEYMSESSSLSFDVPSCPKNKRLKGINVTFKYSVSSVDWAWFCKVSTTNGVVDLIYNPKVFGKPECGEVGIWLSYWPIGNTLDFGNTVHVSIVVMSGLEVHECGVSLVYSDKETMENNMGGVEIFGGDLSGFELSTGAYYLCRRDFFSLMEVGRLTRDWFRILVGDTIDYTEVRGWRKTGRPKQVNDPSFTELKTVRCIIYGPQVDDTYKIAEMSKSSLGDDTVAFTSSLLKEETIDEIEAVEEINVKQYKSRDETSDRYSHARIMKPATGEGEIVSSSTSAYPCRRFSLAKIQSATNNFSDELVIGWGGFGKVYKGQIFSEEAGHIVAIKRRDSMSYFGEPEFKAEIDTLCTFHHVHLVSLVGYCDDNEEKILVYKYMPKGSLYDQLHNVHTPLSWVTRLKIAIGAARGLEYLHIGVRTQHGVIHRNVKSSNILLDENWVAVISGLGLCIAGPTDQSIPYVEDTVKGTFGYLDPEYFFTRKLTYKADVYAFGVVLFELLSGRLPIDDDKEEDERSLVRWAQKSFKERKLNHMVDSNIKGTISSKCFRQFAQIADRCVHRVPEERPTMSELVASLEALLELQEKSDSSAKSSSIMGFPWKIKKYFVPATKPNPEESGTSSQKSHDKNKKRDDE</sequence>
<dbReference type="Pfam" id="PF01582">
    <property type="entry name" value="TIR"/>
    <property type="match status" value="1"/>
</dbReference>
<dbReference type="InterPro" id="IPR011009">
    <property type="entry name" value="Kinase-like_dom_sf"/>
</dbReference>
<keyword evidence="7" id="KW-0418">Kinase</keyword>
<keyword evidence="3" id="KW-0433">Leucine-rich repeat</keyword>
<dbReference type="Pfam" id="PF07714">
    <property type="entry name" value="PK_Tyr_Ser-Thr"/>
    <property type="match status" value="1"/>
</dbReference>
<dbReference type="InterPro" id="IPR000719">
    <property type="entry name" value="Prot_kinase_dom"/>
</dbReference>
<keyword evidence="2" id="KW-0723">Serine/threonine-protein kinase</keyword>
<gene>
    <name evidence="16" type="ORF">HannXRQ_Chr09g0243171</name>
    <name evidence="15" type="ORF">HanXRQr2_Chr09g0369651</name>
</gene>
<reference evidence="16" key="2">
    <citation type="submission" date="2017-02" db="EMBL/GenBank/DDBJ databases">
        <title>Sunflower complete genome.</title>
        <authorList>
            <person name="Langlade N."/>
            <person name="Munos S."/>
        </authorList>
    </citation>
    <scope>NUCLEOTIDE SEQUENCE [LARGE SCALE GENOMIC DNA]</scope>
    <source>
        <tissue evidence="16">Leaves</tissue>
    </source>
</reference>
<organism evidence="16 17">
    <name type="scientific">Helianthus annuus</name>
    <name type="common">Common sunflower</name>
    <dbReference type="NCBI Taxonomy" id="4232"/>
    <lineage>
        <taxon>Eukaryota</taxon>
        <taxon>Viridiplantae</taxon>
        <taxon>Streptophyta</taxon>
        <taxon>Embryophyta</taxon>
        <taxon>Tracheophyta</taxon>
        <taxon>Spermatophyta</taxon>
        <taxon>Magnoliopsida</taxon>
        <taxon>eudicotyledons</taxon>
        <taxon>Gunneridae</taxon>
        <taxon>Pentapetalae</taxon>
        <taxon>asterids</taxon>
        <taxon>campanulids</taxon>
        <taxon>Asterales</taxon>
        <taxon>Asteraceae</taxon>
        <taxon>Asteroideae</taxon>
        <taxon>Heliantheae alliance</taxon>
        <taxon>Heliantheae</taxon>
        <taxon>Helianthus</taxon>
    </lineage>
</organism>
<evidence type="ECO:0000256" key="12">
    <source>
        <dbReference type="SAM" id="MobiDB-lite"/>
    </source>
</evidence>
<dbReference type="InParanoid" id="A0A251TV89"/>
<dbReference type="EMBL" id="MNCJ02000324">
    <property type="protein sequence ID" value="KAF5789307.1"/>
    <property type="molecule type" value="Genomic_DNA"/>
</dbReference>
<evidence type="ECO:0000256" key="3">
    <source>
        <dbReference type="ARBA" id="ARBA00022614"/>
    </source>
</evidence>
<feature type="binding site" evidence="11">
    <location>
        <position position="1217"/>
    </location>
    <ligand>
        <name>ATP</name>
        <dbReference type="ChEBI" id="CHEBI:30616"/>
    </ligand>
</feature>
<protein>
    <submittedName>
        <fullName evidence="16">Putative toll/interleukin-1 receptor (TIR) domain-containing protein</fullName>
    </submittedName>
</protein>
<evidence type="ECO:0000256" key="2">
    <source>
        <dbReference type="ARBA" id="ARBA00022527"/>
    </source>
</evidence>
<dbReference type="EMBL" id="CM007898">
    <property type="protein sequence ID" value="OTG13881.1"/>
    <property type="molecule type" value="Genomic_DNA"/>
</dbReference>
<dbReference type="PROSITE" id="PS00107">
    <property type="entry name" value="PROTEIN_KINASE_ATP"/>
    <property type="match status" value="1"/>
</dbReference>
<dbReference type="Gene3D" id="3.40.50.10140">
    <property type="entry name" value="Toll/interleukin-1 receptor homology (TIR) domain"/>
    <property type="match status" value="1"/>
</dbReference>
<evidence type="ECO:0000259" key="14">
    <source>
        <dbReference type="PROSITE" id="PS50104"/>
    </source>
</evidence>
<dbReference type="SUPFAM" id="SSF52058">
    <property type="entry name" value="L domain-like"/>
    <property type="match status" value="1"/>
</dbReference>
<dbReference type="SMART" id="SM00255">
    <property type="entry name" value="TIR"/>
    <property type="match status" value="1"/>
</dbReference>
<dbReference type="PRINTS" id="PR00364">
    <property type="entry name" value="DISEASERSIST"/>
</dbReference>
<dbReference type="Gene3D" id="1.10.8.430">
    <property type="entry name" value="Helical domain of apoptotic protease-activating factors"/>
    <property type="match status" value="1"/>
</dbReference>
<dbReference type="InterPro" id="IPR002182">
    <property type="entry name" value="NB-ARC"/>
</dbReference>
<evidence type="ECO:0000313" key="17">
    <source>
        <dbReference type="Proteomes" id="UP000215914"/>
    </source>
</evidence>
<dbReference type="PROSITE" id="PS50104">
    <property type="entry name" value="TIR"/>
    <property type="match status" value="1"/>
</dbReference>
<keyword evidence="17" id="KW-1185">Reference proteome</keyword>
<dbReference type="OrthoDB" id="1357022at2759"/>
<keyword evidence="6 11" id="KW-0547">Nucleotide-binding</keyword>
<dbReference type="OMA" id="CHHAFRS"/>
<dbReference type="SUPFAM" id="SSF46785">
    <property type="entry name" value="Winged helix' DNA-binding domain"/>
    <property type="match status" value="1"/>
</dbReference>
<evidence type="ECO:0000256" key="1">
    <source>
        <dbReference type="ARBA" id="ARBA00008171"/>
    </source>
</evidence>
<dbReference type="SUPFAM" id="SSF52200">
    <property type="entry name" value="Toll/Interleukin receptor TIR domain"/>
    <property type="match status" value="1"/>
</dbReference>
<dbReference type="InterPro" id="IPR044974">
    <property type="entry name" value="Disease_R_plants"/>
</dbReference>
<evidence type="ECO:0000256" key="5">
    <source>
        <dbReference type="ARBA" id="ARBA00022737"/>
    </source>
</evidence>
<dbReference type="InterPro" id="IPR058192">
    <property type="entry name" value="WHD_ROQ1-like"/>
</dbReference>
<accession>A0A251TV89</accession>
<feature type="domain" description="TIR" evidence="14">
    <location>
        <begin position="26"/>
        <end position="188"/>
    </location>
</feature>
<dbReference type="GO" id="GO:0006952">
    <property type="term" value="P:defense response"/>
    <property type="evidence" value="ECO:0007669"/>
    <property type="project" value="UniProtKB-KW"/>
</dbReference>
<dbReference type="InterPro" id="IPR017441">
    <property type="entry name" value="Protein_kinase_ATP_BS"/>
</dbReference>
<feature type="compositionally biased region" description="Low complexity" evidence="12">
    <location>
        <begin position="1"/>
        <end position="19"/>
    </location>
</feature>
<dbReference type="FunFam" id="1.10.510.10:FF:000095">
    <property type="entry name" value="protein STRUBBELIG-RECEPTOR FAMILY 8"/>
    <property type="match status" value="1"/>
</dbReference>
<dbReference type="InterPro" id="IPR000157">
    <property type="entry name" value="TIR_dom"/>
</dbReference>
<dbReference type="InterPro" id="IPR001245">
    <property type="entry name" value="Ser-Thr/Tyr_kinase_cat_dom"/>
</dbReference>
<dbReference type="Proteomes" id="UP000215914">
    <property type="component" value="Chromosome 9"/>
</dbReference>
<evidence type="ECO:0000256" key="8">
    <source>
        <dbReference type="ARBA" id="ARBA00022821"/>
    </source>
</evidence>
<dbReference type="GO" id="GO:0007165">
    <property type="term" value="P:signal transduction"/>
    <property type="evidence" value="ECO:0007669"/>
    <property type="project" value="InterPro"/>
</dbReference>
<name>A0A251TV89_HELAN</name>
<dbReference type="PANTHER" id="PTHR11017:SF307">
    <property type="entry name" value="TIR DOMAIN, P-LOOP CONTAINING NUCLEOSIDE TRIPHOSPHATE HYDROLASE"/>
    <property type="match status" value="1"/>
</dbReference>
<dbReference type="GO" id="GO:0043531">
    <property type="term" value="F:ADP binding"/>
    <property type="evidence" value="ECO:0007669"/>
    <property type="project" value="InterPro"/>
</dbReference>
<dbReference type="Gramene" id="mRNA:HanXRQr2_Chr09g0369651">
    <property type="protein sequence ID" value="mRNA:HanXRQr2_Chr09g0369651"/>
    <property type="gene ID" value="HanXRQr2_Chr09g0369651"/>
</dbReference>
<evidence type="ECO:0000313" key="15">
    <source>
        <dbReference type="EMBL" id="KAF5789307.1"/>
    </source>
</evidence>
<feature type="domain" description="Protein kinase" evidence="13">
    <location>
        <begin position="1186"/>
        <end position="1465"/>
    </location>
</feature>
<comment type="similarity">
    <text evidence="1">Belongs to the protein kinase superfamily. TKL Ser/Thr protein kinase family. ROCO subfamily.</text>
</comment>
<dbReference type="InterPro" id="IPR032675">
    <property type="entry name" value="LRR_dom_sf"/>
</dbReference>
<evidence type="ECO:0000259" key="13">
    <source>
        <dbReference type="PROSITE" id="PS50011"/>
    </source>
</evidence>
<dbReference type="Gene3D" id="3.40.50.300">
    <property type="entry name" value="P-loop containing nucleotide triphosphate hydrolases"/>
    <property type="match status" value="1"/>
</dbReference>
<dbReference type="InterPro" id="IPR027417">
    <property type="entry name" value="P-loop_NTPase"/>
</dbReference>
<dbReference type="InterPro" id="IPR042197">
    <property type="entry name" value="Apaf_helical"/>
</dbReference>
<feature type="region of interest" description="Disordered" evidence="12">
    <location>
        <begin position="1494"/>
        <end position="1519"/>
    </location>
</feature>
<evidence type="ECO:0000256" key="6">
    <source>
        <dbReference type="ARBA" id="ARBA00022741"/>
    </source>
</evidence>
<evidence type="ECO:0000256" key="11">
    <source>
        <dbReference type="PROSITE-ProRule" id="PRU10141"/>
    </source>
</evidence>
<dbReference type="Gene3D" id="3.30.200.20">
    <property type="entry name" value="Phosphorylase Kinase, domain 1"/>
    <property type="match status" value="1"/>
</dbReference>
<feature type="region of interest" description="Disordered" evidence="12">
    <location>
        <begin position="1"/>
        <end position="23"/>
    </location>
</feature>
<feature type="compositionally biased region" description="Basic and acidic residues" evidence="12">
    <location>
        <begin position="1508"/>
        <end position="1519"/>
    </location>
</feature>
<dbReference type="InterPro" id="IPR035897">
    <property type="entry name" value="Toll_tir_struct_dom_sf"/>
</dbReference>
<reference evidence="15 17" key="1">
    <citation type="journal article" date="2017" name="Nature">
        <title>The sunflower genome provides insights into oil metabolism, flowering and Asterid evolution.</title>
        <authorList>
            <person name="Badouin H."/>
            <person name="Gouzy J."/>
            <person name="Grassa C.J."/>
            <person name="Murat F."/>
            <person name="Staton S.E."/>
            <person name="Cottret L."/>
            <person name="Lelandais-Briere C."/>
            <person name="Owens G.L."/>
            <person name="Carrere S."/>
            <person name="Mayjonade B."/>
            <person name="Legrand L."/>
            <person name="Gill N."/>
            <person name="Kane N.C."/>
            <person name="Bowers J.E."/>
            <person name="Hubner S."/>
            <person name="Bellec A."/>
            <person name="Berard A."/>
            <person name="Berges H."/>
            <person name="Blanchet N."/>
            <person name="Boniface M.C."/>
            <person name="Brunel D."/>
            <person name="Catrice O."/>
            <person name="Chaidir N."/>
            <person name="Claudel C."/>
            <person name="Donnadieu C."/>
            <person name="Faraut T."/>
            <person name="Fievet G."/>
            <person name="Helmstetter N."/>
            <person name="King M."/>
            <person name="Knapp S.J."/>
            <person name="Lai Z."/>
            <person name="Le Paslier M.C."/>
            <person name="Lippi Y."/>
            <person name="Lorenzon L."/>
            <person name="Mandel J.R."/>
            <person name="Marage G."/>
            <person name="Marchand G."/>
            <person name="Marquand E."/>
            <person name="Bret-Mestries E."/>
            <person name="Morien E."/>
            <person name="Nambeesan S."/>
            <person name="Nguyen T."/>
            <person name="Pegot-Espagnet P."/>
            <person name="Pouilly N."/>
            <person name="Raftis F."/>
            <person name="Sallet E."/>
            <person name="Schiex T."/>
            <person name="Thomas J."/>
            <person name="Vandecasteele C."/>
            <person name="Vares D."/>
            <person name="Vear F."/>
            <person name="Vautrin S."/>
            <person name="Crespi M."/>
            <person name="Mangin B."/>
            <person name="Burke J.M."/>
            <person name="Salse J."/>
            <person name="Munos S."/>
            <person name="Vincourt P."/>
            <person name="Rieseberg L.H."/>
            <person name="Langlade N.B."/>
        </authorList>
    </citation>
    <scope>NUCLEOTIDE SEQUENCE [LARGE SCALE GENOMIC DNA]</scope>
    <source>
        <strain evidence="17">cv. SF193</strain>
        <tissue evidence="15">Leaves</tissue>
    </source>
</reference>
<evidence type="ECO:0000256" key="10">
    <source>
        <dbReference type="ARBA" id="ARBA00023027"/>
    </source>
</evidence>
<evidence type="ECO:0000313" key="16">
    <source>
        <dbReference type="EMBL" id="OTG13881.1"/>
    </source>
</evidence>
<dbReference type="PROSITE" id="PS50011">
    <property type="entry name" value="PROTEIN_KINASE_DOM"/>
    <property type="match status" value="1"/>
</dbReference>
<evidence type="ECO:0000256" key="7">
    <source>
        <dbReference type="ARBA" id="ARBA00022777"/>
    </source>
</evidence>
<dbReference type="PANTHER" id="PTHR11017">
    <property type="entry name" value="LEUCINE-RICH REPEAT-CONTAINING PROTEIN"/>
    <property type="match status" value="1"/>
</dbReference>
<keyword evidence="8" id="KW-0611">Plant defense</keyword>
<dbReference type="SUPFAM" id="SSF52540">
    <property type="entry name" value="P-loop containing nucleoside triphosphate hydrolases"/>
    <property type="match status" value="1"/>
</dbReference>
<dbReference type="FunFam" id="3.40.50.10140:FF:000007">
    <property type="entry name" value="Disease resistance protein (TIR-NBS-LRR class)"/>
    <property type="match status" value="1"/>
</dbReference>
<dbReference type="Gene3D" id="1.10.510.10">
    <property type="entry name" value="Transferase(Phosphotransferase) domain 1"/>
    <property type="match status" value="1"/>
</dbReference>
<dbReference type="Pfam" id="PF23282">
    <property type="entry name" value="WHD_ROQ1"/>
    <property type="match status" value="1"/>
</dbReference>
<reference evidence="15" key="3">
    <citation type="submission" date="2020-06" db="EMBL/GenBank/DDBJ databases">
        <title>Helianthus annuus Genome sequencing and assembly Release 2.</title>
        <authorList>
            <person name="Gouzy J."/>
            <person name="Langlade N."/>
            <person name="Munos S."/>
        </authorList>
    </citation>
    <scope>NUCLEOTIDE SEQUENCE</scope>
    <source>
        <tissue evidence="15">Leaves</tissue>
    </source>
</reference>
<dbReference type="GO" id="GO:0004674">
    <property type="term" value="F:protein serine/threonine kinase activity"/>
    <property type="evidence" value="ECO:0007669"/>
    <property type="project" value="UniProtKB-KW"/>
</dbReference>
<proteinExistence type="inferred from homology"/>
<keyword evidence="9 11" id="KW-0067">ATP-binding</keyword>
<dbReference type="FunFam" id="3.30.200.20:FF:000039">
    <property type="entry name" value="receptor-like protein kinase FERONIA"/>
    <property type="match status" value="1"/>
</dbReference>
<dbReference type="GO" id="GO:0005524">
    <property type="term" value="F:ATP binding"/>
    <property type="evidence" value="ECO:0007669"/>
    <property type="project" value="UniProtKB-UniRule"/>
</dbReference>
<keyword evidence="16" id="KW-0675">Receptor</keyword>
<dbReference type="Pfam" id="PF00931">
    <property type="entry name" value="NB-ARC"/>
    <property type="match status" value="1"/>
</dbReference>
<keyword evidence="4" id="KW-0808">Transferase</keyword>
<dbReference type="Gene3D" id="3.80.10.10">
    <property type="entry name" value="Ribonuclease Inhibitor"/>
    <property type="match status" value="2"/>
</dbReference>